<accession>A0ABP9N5K6</accession>
<evidence type="ECO:0000313" key="2">
    <source>
        <dbReference type="EMBL" id="GAA5110150.1"/>
    </source>
</evidence>
<dbReference type="InterPro" id="IPR017946">
    <property type="entry name" value="PLC-like_Pdiesterase_TIM-brl"/>
</dbReference>
<proteinExistence type="predicted"/>
<sequence length="250" mass="28399">MTLLNYPYPNLIAHRGAGHHAPENTLAAFRYGAQHGYTMFECDVKLSKDKQLFLLHDDTLDRTTNGQGSPKQQAWADLSCLDAGGWHSSLFTGESLARLDNIMQFILHNRYQLDIELKANPGEEYETGKACVTLLEQHYPFTAQSHYPFLLSSFSPLALQAAFDHQIDIPRALLLHQWHDNTFDLLEQLDCRGLITNYQIISKSIVEQCHQQGRFVMVYTVNDAASVAQMYDYGVDSVITDNMKLMQSHC</sequence>
<dbReference type="Gene3D" id="3.20.20.190">
    <property type="entry name" value="Phosphatidylinositol (PI) phosphodiesterase"/>
    <property type="match status" value="1"/>
</dbReference>
<gene>
    <name evidence="2" type="primary">ugpQ</name>
    <name evidence="2" type="ORF">GCM10023211_14270</name>
</gene>
<feature type="domain" description="GP-PDE" evidence="1">
    <location>
        <begin position="9"/>
        <end position="250"/>
    </location>
</feature>
<dbReference type="RefSeq" id="WP_345490354.1">
    <property type="nucleotide sequence ID" value="NZ_BAABHY010000001.1"/>
</dbReference>
<comment type="caution">
    <text evidence="2">The sequence shown here is derived from an EMBL/GenBank/DDBJ whole genome shotgun (WGS) entry which is preliminary data.</text>
</comment>
<dbReference type="PROSITE" id="PS51704">
    <property type="entry name" value="GP_PDE"/>
    <property type="match status" value="1"/>
</dbReference>
<dbReference type="Pfam" id="PF03009">
    <property type="entry name" value="GDPD"/>
    <property type="match status" value="1"/>
</dbReference>
<evidence type="ECO:0000259" key="1">
    <source>
        <dbReference type="PROSITE" id="PS51704"/>
    </source>
</evidence>
<keyword evidence="3" id="KW-1185">Reference proteome</keyword>
<dbReference type="SUPFAM" id="SSF51695">
    <property type="entry name" value="PLC-like phosphodiesterases"/>
    <property type="match status" value="1"/>
</dbReference>
<reference evidence="3" key="1">
    <citation type="journal article" date="2019" name="Int. J. Syst. Evol. Microbiol.">
        <title>The Global Catalogue of Microorganisms (GCM) 10K type strain sequencing project: providing services to taxonomists for standard genome sequencing and annotation.</title>
        <authorList>
            <consortium name="The Broad Institute Genomics Platform"/>
            <consortium name="The Broad Institute Genome Sequencing Center for Infectious Disease"/>
            <person name="Wu L."/>
            <person name="Ma J."/>
        </authorList>
    </citation>
    <scope>NUCLEOTIDE SEQUENCE [LARGE SCALE GENOMIC DNA]</scope>
    <source>
        <strain evidence="3">JCM 18050</strain>
    </source>
</reference>
<dbReference type="InterPro" id="IPR030395">
    <property type="entry name" value="GP_PDE_dom"/>
</dbReference>
<dbReference type="PANTHER" id="PTHR46211:SF1">
    <property type="entry name" value="GLYCEROPHOSPHODIESTER PHOSPHODIESTERASE, CYTOPLASMIC"/>
    <property type="match status" value="1"/>
</dbReference>
<organism evidence="2 3">
    <name type="scientific">Orbus sasakiae</name>
    <dbReference type="NCBI Taxonomy" id="1078475"/>
    <lineage>
        <taxon>Bacteria</taxon>
        <taxon>Pseudomonadati</taxon>
        <taxon>Pseudomonadota</taxon>
        <taxon>Gammaproteobacteria</taxon>
        <taxon>Orbales</taxon>
        <taxon>Orbaceae</taxon>
        <taxon>Orbus</taxon>
    </lineage>
</organism>
<protein>
    <submittedName>
        <fullName evidence="2">Glycerophosphodiester phosphodiesterase</fullName>
    </submittedName>
</protein>
<dbReference type="PANTHER" id="PTHR46211">
    <property type="entry name" value="GLYCEROPHOSPHORYL DIESTER PHOSPHODIESTERASE"/>
    <property type="match status" value="1"/>
</dbReference>
<dbReference type="Proteomes" id="UP001500171">
    <property type="component" value="Unassembled WGS sequence"/>
</dbReference>
<name>A0ABP9N5K6_9GAMM</name>
<dbReference type="EMBL" id="BAABHY010000001">
    <property type="protein sequence ID" value="GAA5110150.1"/>
    <property type="molecule type" value="Genomic_DNA"/>
</dbReference>
<evidence type="ECO:0000313" key="3">
    <source>
        <dbReference type="Proteomes" id="UP001500171"/>
    </source>
</evidence>